<dbReference type="AlphaFoldDB" id="A0AB34JCI3"/>
<comment type="caution">
    <text evidence="1">The sequence shown here is derived from an EMBL/GenBank/DDBJ whole genome shotgun (WGS) entry which is preliminary data.</text>
</comment>
<organism evidence="1 2">
    <name type="scientific">Prymnesium parvum</name>
    <name type="common">Toxic golden alga</name>
    <dbReference type="NCBI Taxonomy" id="97485"/>
    <lineage>
        <taxon>Eukaryota</taxon>
        <taxon>Haptista</taxon>
        <taxon>Haptophyta</taxon>
        <taxon>Prymnesiophyceae</taxon>
        <taxon>Prymnesiales</taxon>
        <taxon>Prymnesiaceae</taxon>
        <taxon>Prymnesium</taxon>
    </lineage>
</organism>
<evidence type="ECO:0000313" key="1">
    <source>
        <dbReference type="EMBL" id="KAL1518847.1"/>
    </source>
</evidence>
<name>A0AB34JCI3_PRYPA</name>
<protein>
    <recommendedName>
        <fullName evidence="3">Reverse transcriptase Ty1/copia-type domain-containing protein</fullName>
    </recommendedName>
</protein>
<accession>A0AB34JCI3</accession>
<gene>
    <name evidence="1" type="ORF">AB1Y20_003124</name>
</gene>
<sequence length="113" mass="12479">MSASATTTNAVRFPPGSKHRQTVFDELGAVYDLNDLGTVKFTLGAKVVQQPRLQTISINQTPFIDDIVAKFGDDLGESRSRQRVVCPSESKGWRWSVEILKTQKLRSSGPTNV</sequence>
<evidence type="ECO:0008006" key="3">
    <source>
        <dbReference type="Google" id="ProtNLM"/>
    </source>
</evidence>
<dbReference type="EMBL" id="JBGBPQ010000010">
    <property type="protein sequence ID" value="KAL1518847.1"/>
    <property type="molecule type" value="Genomic_DNA"/>
</dbReference>
<evidence type="ECO:0000313" key="2">
    <source>
        <dbReference type="Proteomes" id="UP001515480"/>
    </source>
</evidence>
<keyword evidence="2" id="KW-1185">Reference proteome</keyword>
<proteinExistence type="predicted"/>
<reference evidence="1 2" key="1">
    <citation type="journal article" date="2024" name="Science">
        <title>Giant polyketide synthase enzymes in the biosynthesis of giant marine polyether toxins.</title>
        <authorList>
            <person name="Fallon T.R."/>
            <person name="Shende V.V."/>
            <person name="Wierzbicki I.H."/>
            <person name="Pendleton A.L."/>
            <person name="Watervoot N.F."/>
            <person name="Auber R.P."/>
            <person name="Gonzalez D.J."/>
            <person name="Wisecaver J.H."/>
            <person name="Moore B.S."/>
        </authorList>
    </citation>
    <scope>NUCLEOTIDE SEQUENCE [LARGE SCALE GENOMIC DNA]</scope>
    <source>
        <strain evidence="1 2">12B1</strain>
    </source>
</reference>
<dbReference type="Proteomes" id="UP001515480">
    <property type="component" value="Unassembled WGS sequence"/>
</dbReference>